<feature type="region of interest" description="Disordered" evidence="1">
    <location>
        <begin position="35"/>
        <end position="68"/>
    </location>
</feature>
<dbReference type="EMBL" id="AFRT01000186">
    <property type="protein sequence ID" value="ELU45109.1"/>
    <property type="molecule type" value="Genomic_DNA"/>
</dbReference>
<name>L8X8X8_THACA</name>
<evidence type="ECO:0000313" key="3">
    <source>
        <dbReference type="Proteomes" id="UP000011668"/>
    </source>
</evidence>
<organism evidence="2 3">
    <name type="scientific">Thanatephorus cucumeris (strain AG1-IA)</name>
    <name type="common">Rice sheath blight fungus</name>
    <name type="synonym">Rhizoctonia solani</name>
    <dbReference type="NCBI Taxonomy" id="983506"/>
    <lineage>
        <taxon>Eukaryota</taxon>
        <taxon>Fungi</taxon>
        <taxon>Dikarya</taxon>
        <taxon>Basidiomycota</taxon>
        <taxon>Agaricomycotina</taxon>
        <taxon>Agaricomycetes</taxon>
        <taxon>Cantharellales</taxon>
        <taxon>Ceratobasidiaceae</taxon>
        <taxon>Rhizoctonia</taxon>
        <taxon>Rhizoctonia solani AG-1</taxon>
    </lineage>
</organism>
<evidence type="ECO:0000313" key="2">
    <source>
        <dbReference type="EMBL" id="ELU45109.1"/>
    </source>
</evidence>
<protein>
    <submittedName>
        <fullName evidence="2">Uncharacterized protein</fullName>
    </submittedName>
</protein>
<gene>
    <name evidence="2" type="ORF">AG1IA_00860</name>
</gene>
<sequence>MDSQVQAKVNEWLAFDKVGYFPTLAISAVHPRCASRTQLRAPRSSRFGMRGTRKSSSDDSSNRIRYSW</sequence>
<comment type="caution">
    <text evidence="2">The sequence shown here is derived from an EMBL/GenBank/DDBJ whole genome shotgun (WGS) entry which is preliminary data.</text>
</comment>
<accession>L8X8X8</accession>
<proteinExistence type="predicted"/>
<dbReference type="HOGENOM" id="CLU_2795688_0_0_1"/>
<reference evidence="2 3" key="1">
    <citation type="journal article" date="2013" name="Nat. Commun.">
        <title>The evolution and pathogenic mechanisms of the rice sheath blight pathogen.</title>
        <authorList>
            <person name="Zheng A."/>
            <person name="Lin R."/>
            <person name="Xu L."/>
            <person name="Qin P."/>
            <person name="Tang C."/>
            <person name="Ai P."/>
            <person name="Zhang D."/>
            <person name="Liu Y."/>
            <person name="Sun Z."/>
            <person name="Feng H."/>
            <person name="Wang Y."/>
            <person name="Chen Y."/>
            <person name="Liang X."/>
            <person name="Fu R."/>
            <person name="Li Q."/>
            <person name="Zhang J."/>
            <person name="Yu X."/>
            <person name="Xie Z."/>
            <person name="Ding L."/>
            <person name="Guan P."/>
            <person name="Tang J."/>
            <person name="Liang Y."/>
            <person name="Wang S."/>
            <person name="Deng Q."/>
            <person name="Li S."/>
            <person name="Zhu J."/>
            <person name="Wang L."/>
            <person name="Liu H."/>
            <person name="Li P."/>
        </authorList>
    </citation>
    <scope>NUCLEOTIDE SEQUENCE [LARGE SCALE GENOMIC DNA]</scope>
    <source>
        <strain evidence="3">AG-1 IA</strain>
    </source>
</reference>
<dbReference type="Proteomes" id="UP000011668">
    <property type="component" value="Unassembled WGS sequence"/>
</dbReference>
<evidence type="ECO:0000256" key="1">
    <source>
        <dbReference type="SAM" id="MobiDB-lite"/>
    </source>
</evidence>
<dbReference type="AlphaFoldDB" id="L8X8X8"/>
<keyword evidence="3" id="KW-1185">Reference proteome</keyword>